<organism evidence="2 4">
    <name type="scientific">Volvox reticuliferus</name>
    <dbReference type="NCBI Taxonomy" id="1737510"/>
    <lineage>
        <taxon>Eukaryota</taxon>
        <taxon>Viridiplantae</taxon>
        <taxon>Chlorophyta</taxon>
        <taxon>core chlorophytes</taxon>
        <taxon>Chlorophyceae</taxon>
        <taxon>CS clade</taxon>
        <taxon>Chlamydomonadales</taxon>
        <taxon>Volvocaceae</taxon>
        <taxon>Volvox</taxon>
    </lineage>
</organism>
<evidence type="ECO:0000256" key="1">
    <source>
        <dbReference type="SAM" id="MobiDB-lite"/>
    </source>
</evidence>
<dbReference type="EMBL" id="BNCP01000002">
    <property type="protein sequence ID" value="GIL70193.1"/>
    <property type="molecule type" value="Genomic_DNA"/>
</dbReference>
<dbReference type="Proteomes" id="UP000747110">
    <property type="component" value="Unassembled WGS sequence"/>
</dbReference>
<comment type="caution">
    <text evidence="2">The sequence shown here is derived from an EMBL/GenBank/DDBJ whole genome shotgun (WGS) entry which is preliminary data.</text>
</comment>
<proteinExistence type="predicted"/>
<evidence type="ECO:0000313" key="4">
    <source>
        <dbReference type="Proteomes" id="UP000747110"/>
    </source>
</evidence>
<dbReference type="Proteomes" id="UP000722791">
    <property type="component" value="Unassembled WGS sequence"/>
</dbReference>
<dbReference type="AlphaFoldDB" id="A0A8J4BZE6"/>
<keyword evidence="4" id="KW-1185">Reference proteome</keyword>
<feature type="region of interest" description="Disordered" evidence="1">
    <location>
        <begin position="123"/>
        <end position="151"/>
    </location>
</feature>
<sequence length="151" mass="14866">MVWPQDRLSGENKQETWGIVGHDMYDEGTAQVSYATPGFDSGAGDDEPGALHATVGAAEVRVPRPSVGGHGGAIRDSGRTEEGGMHQAGANAGMAEGGDHAGDGAVMQQHAGGAGDMIAEGSGRRGDGGAVRVQQGPGGMAVGSGPGSGVC</sequence>
<feature type="compositionally biased region" description="Gly residues" evidence="1">
    <location>
        <begin position="136"/>
        <end position="151"/>
    </location>
</feature>
<dbReference type="OrthoDB" id="548900at2759"/>
<protein>
    <submittedName>
        <fullName evidence="2">Uncharacterized protein</fullName>
    </submittedName>
</protein>
<reference evidence="2" key="1">
    <citation type="journal article" date="2021" name="Proc. Natl. Acad. Sci. U.S.A.">
        <title>Three genomes in the algal genus Volvox reveal the fate of a haploid sex-determining region after a transition to homothallism.</title>
        <authorList>
            <person name="Yamamoto K."/>
            <person name="Hamaji T."/>
            <person name="Kawai-Toyooka H."/>
            <person name="Matsuzaki R."/>
            <person name="Takahashi F."/>
            <person name="Nishimura Y."/>
            <person name="Kawachi M."/>
            <person name="Noguchi H."/>
            <person name="Minakuchi Y."/>
            <person name="Umen J.G."/>
            <person name="Toyoda A."/>
            <person name="Nozaki H."/>
        </authorList>
    </citation>
    <scope>NUCLEOTIDE SEQUENCE</scope>
    <source>
        <strain evidence="3">NIES-3785</strain>
        <strain evidence="2">NIES-3786</strain>
    </source>
</reference>
<evidence type="ECO:0000313" key="2">
    <source>
        <dbReference type="EMBL" id="GIL70193.1"/>
    </source>
</evidence>
<feature type="region of interest" description="Disordered" evidence="1">
    <location>
        <begin position="57"/>
        <end position="101"/>
    </location>
</feature>
<dbReference type="EMBL" id="BNCQ01000005">
    <property type="protein sequence ID" value="GIL97918.1"/>
    <property type="molecule type" value="Genomic_DNA"/>
</dbReference>
<gene>
    <name evidence="2" type="ORF">Vretifemale_1043</name>
    <name evidence="3" type="ORF">Vretimale_3489</name>
</gene>
<accession>A0A8J4BZE6</accession>
<evidence type="ECO:0000313" key="3">
    <source>
        <dbReference type="EMBL" id="GIL97918.1"/>
    </source>
</evidence>
<name>A0A8J4BZE6_9CHLO</name>